<evidence type="ECO:0000313" key="1">
    <source>
        <dbReference type="EMBL" id="TCO19755.1"/>
    </source>
</evidence>
<proteinExistence type="predicted"/>
<evidence type="ECO:0000313" key="2">
    <source>
        <dbReference type="Proteomes" id="UP000294508"/>
    </source>
</evidence>
<dbReference type="RefSeq" id="WP_158441358.1">
    <property type="nucleotide sequence ID" value="NZ_SLWN01000013.1"/>
</dbReference>
<dbReference type="AlphaFoldDB" id="A0A4R2H4R9"/>
<dbReference type="EMBL" id="SLWN01000013">
    <property type="protein sequence ID" value="TCO19755.1"/>
    <property type="molecule type" value="Genomic_DNA"/>
</dbReference>
<dbReference type="OrthoDB" id="6928805at2"/>
<name>A0A4R2H4R9_9ACTN</name>
<accession>A0A4R2H4R9</accession>
<reference evidence="1 2" key="1">
    <citation type="journal article" date="2015" name="Stand. Genomic Sci.">
        <title>Genomic Encyclopedia of Bacterial and Archaeal Type Strains, Phase III: the genomes of soil and plant-associated and newly described type strains.</title>
        <authorList>
            <person name="Whitman W.B."/>
            <person name="Woyke T."/>
            <person name="Klenk H.P."/>
            <person name="Zhou Y."/>
            <person name="Lilburn T.G."/>
            <person name="Beck B.J."/>
            <person name="De Vos P."/>
            <person name="Vandamme P."/>
            <person name="Eisen J.A."/>
            <person name="Garrity G."/>
            <person name="Hugenholtz P."/>
            <person name="Kyrpides N.C."/>
        </authorList>
    </citation>
    <scope>NUCLEOTIDE SEQUENCE [LARGE SCALE GENOMIC DNA]</scope>
    <source>
        <strain evidence="1 2">VKM Ac-2572</strain>
    </source>
</reference>
<comment type="caution">
    <text evidence="1">The sequence shown here is derived from an EMBL/GenBank/DDBJ whole genome shotgun (WGS) entry which is preliminary data.</text>
</comment>
<organism evidence="1 2">
    <name type="scientific">Kribbella steppae</name>
    <dbReference type="NCBI Taxonomy" id="2512223"/>
    <lineage>
        <taxon>Bacteria</taxon>
        <taxon>Bacillati</taxon>
        <taxon>Actinomycetota</taxon>
        <taxon>Actinomycetes</taxon>
        <taxon>Propionibacteriales</taxon>
        <taxon>Kribbellaceae</taxon>
        <taxon>Kribbella</taxon>
    </lineage>
</organism>
<protein>
    <recommendedName>
        <fullName evidence="3">YCII-related domain-containing protein</fullName>
    </recommendedName>
</protein>
<keyword evidence="2" id="KW-1185">Reference proteome</keyword>
<evidence type="ECO:0008006" key="3">
    <source>
        <dbReference type="Google" id="ProtNLM"/>
    </source>
</evidence>
<dbReference type="Proteomes" id="UP000294508">
    <property type="component" value="Unassembled WGS sequence"/>
</dbReference>
<sequence>MPPWHQVLSTPVWGLAVVTAREADEVHALGAKDPAVGSGLATFEVHPMPDAIARS</sequence>
<gene>
    <name evidence="1" type="ORF">EV652_113154</name>
</gene>